<keyword evidence="2" id="KW-1185">Reference proteome</keyword>
<proteinExistence type="predicted"/>
<dbReference type="EMBL" id="BQNB010008800">
    <property type="protein sequence ID" value="GJS54480.1"/>
    <property type="molecule type" value="Genomic_DNA"/>
</dbReference>
<organism evidence="1 2">
    <name type="scientific">Tanacetum coccineum</name>
    <dbReference type="NCBI Taxonomy" id="301880"/>
    <lineage>
        <taxon>Eukaryota</taxon>
        <taxon>Viridiplantae</taxon>
        <taxon>Streptophyta</taxon>
        <taxon>Embryophyta</taxon>
        <taxon>Tracheophyta</taxon>
        <taxon>Spermatophyta</taxon>
        <taxon>Magnoliopsida</taxon>
        <taxon>eudicotyledons</taxon>
        <taxon>Gunneridae</taxon>
        <taxon>Pentapetalae</taxon>
        <taxon>asterids</taxon>
        <taxon>campanulids</taxon>
        <taxon>Asterales</taxon>
        <taxon>Asteraceae</taxon>
        <taxon>Asteroideae</taxon>
        <taxon>Anthemideae</taxon>
        <taxon>Anthemidinae</taxon>
        <taxon>Tanacetum</taxon>
    </lineage>
</organism>
<evidence type="ECO:0000313" key="2">
    <source>
        <dbReference type="Proteomes" id="UP001151760"/>
    </source>
</evidence>
<sequence length="99" mass="11189">MAPTLVVKKKQVEVSRQEVSNSNPFDALNLIENDDDLERIDKLQRKLIEWKLLLVDDDGKPLLKVVSTVNANGDSEVEEVFDEHTTFMVSTGLKRSSDC</sequence>
<comment type="caution">
    <text evidence="1">The sequence shown here is derived from an EMBL/GenBank/DDBJ whole genome shotgun (WGS) entry which is preliminary data.</text>
</comment>
<reference evidence="1" key="1">
    <citation type="journal article" date="2022" name="Int. J. Mol. Sci.">
        <title>Draft Genome of Tanacetum Coccineum: Genomic Comparison of Closely Related Tanacetum-Family Plants.</title>
        <authorList>
            <person name="Yamashiro T."/>
            <person name="Shiraishi A."/>
            <person name="Nakayama K."/>
            <person name="Satake H."/>
        </authorList>
    </citation>
    <scope>NUCLEOTIDE SEQUENCE</scope>
</reference>
<reference evidence="1" key="2">
    <citation type="submission" date="2022-01" db="EMBL/GenBank/DDBJ databases">
        <authorList>
            <person name="Yamashiro T."/>
            <person name="Shiraishi A."/>
            <person name="Satake H."/>
            <person name="Nakayama K."/>
        </authorList>
    </citation>
    <scope>NUCLEOTIDE SEQUENCE</scope>
</reference>
<protein>
    <submittedName>
        <fullName evidence="1">Uncharacterized protein</fullName>
    </submittedName>
</protein>
<evidence type="ECO:0000313" key="1">
    <source>
        <dbReference type="EMBL" id="GJS54480.1"/>
    </source>
</evidence>
<dbReference type="Proteomes" id="UP001151760">
    <property type="component" value="Unassembled WGS sequence"/>
</dbReference>
<gene>
    <name evidence="1" type="ORF">Tco_0627842</name>
</gene>
<accession>A0ABQ4WNK1</accession>
<name>A0ABQ4WNK1_9ASTR</name>